<keyword evidence="1" id="KW-1133">Transmembrane helix</keyword>
<dbReference type="AlphaFoldDB" id="A0A409VJU8"/>
<keyword evidence="3" id="KW-1185">Reference proteome</keyword>
<gene>
    <name evidence="2" type="ORF">CVT26_009517</name>
</gene>
<name>A0A409VJU8_9AGAR</name>
<evidence type="ECO:0000313" key="3">
    <source>
        <dbReference type="Proteomes" id="UP000284706"/>
    </source>
</evidence>
<keyword evidence="1" id="KW-0812">Transmembrane</keyword>
<dbReference type="Proteomes" id="UP000284706">
    <property type="component" value="Unassembled WGS sequence"/>
</dbReference>
<evidence type="ECO:0000256" key="1">
    <source>
        <dbReference type="SAM" id="Phobius"/>
    </source>
</evidence>
<dbReference type="EMBL" id="NHYE01005628">
    <property type="protein sequence ID" value="PPQ66544.1"/>
    <property type="molecule type" value="Genomic_DNA"/>
</dbReference>
<reference evidence="2 3" key="1">
    <citation type="journal article" date="2018" name="Evol. Lett.">
        <title>Horizontal gene cluster transfer increased hallucinogenic mushroom diversity.</title>
        <authorList>
            <person name="Reynolds H.T."/>
            <person name="Vijayakumar V."/>
            <person name="Gluck-Thaler E."/>
            <person name="Korotkin H.B."/>
            <person name="Matheny P.B."/>
            <person name="Slot J.C."/>
        </authorList>
    </citation>
    <scope>NUCLEOTIDE SEQUENCE [LARGE SCALE GENOMIC DNA]</scope>
    <source>
        <strain evidence="2 3">SRW20</strain>
    </source>
</reference>
<keyword evidence="1" id="KW-0472">Membrane</keyword>
<proteinExistence type="predicted"/>
<accession>A0A409VJU8</accession>
<protein>
    <recommendedName>
        <fullName evidence="4">Ubiquitin 3 binding protein But2 C-terminal domain-containing protein</fullName>
    </recommendedName>
</protein>
<feature type="transmembrane region" description="Helical" evidence="1">
    <location>
        <begin position="46"/>
        <end position="66"/>
    </location>
</feature>
<comment type="caution">
    <text evidence="2">The sequence shown here is derived from an EMBL/GenBank/DDBJ whole genome shotgun (WGS) entry which is preliminary data.</text>
</comment>
<evidence type="ECO:0000313" key="2">
    <source>
        <dbReference type="EMBL" id="PPQ66544.1"/>
    </source>
</evidence>
<organism evidence="2 3">
    <name type="scientific">Gymnopilus dilepis</name>
    <dbReference type="NCBI Taxonomy" id="231916"/>
    <lineage>
        <taxon>Eukaryota</taxon>
        <taxon>Fungi</taxon>
        <taxon>Dikarya</taxon>
        <taxon>Basidiomycota</taxon>
        <taxon>Agaricomycotina</taxon>
        <taxon>Agaricomycetes</taxon>
        <taxon>Agaricomycetidae</taxon>
        <taxon>Agaricales</taxon>
        <taxon>Agaricineae</taxon>
        <taxon>Hymenogastraceae</taxon>
        <taxon>Gymnopilus</taxon>
    </lineage>
</organism>
<evidence type="ECO:0008006" key="4">
    <source>
        <dbReference type="Google" id="ProtNLM"/>
    </source>
</evidence>
<dbReference type="InParanoid" id="A0A409VJU8"/>
<sequence length="277" mass="30588">MSEKPVKGPLIPLDNREFLSRNKKEIPDTSHGEFGLQDPQPSPSTWFLMILIIGVLINCIPALLHLSTPLFDPIFSATRQQFYVLQHSSSRPVRTRPELVLSYAPVVAQFNTSVGQDFLPHGLAPLDDQKQDTFPSTLFVQFDAIDFDKGQCELNLHFEPKETSMDDEEKGSFSLAIYQVSEIPTTAMEAIPTAPKRLDKLGTALVVPGVTVDWHERLACSQGDILTFEIACFDSAGTVSSRCPIGGWKNEGDRNRGIPLSHIYATSSSRLALAISC</sequence>